<proteinExistence type="predicted"/>
<dbReference type="InterPro" id="IPR001451">
    <property type="entry name" value="Hexapep"/>
</dbReference>
<dbReference type="RefSeq" id="WP_169834002.1">
    <property type="nucleotide sequence ID" value="NZ_MWWW01000002.1"/>
</dbReference>
<dbReference type="PROSITE" id="PS00101">
    <property type="entry name" value="HEXAPEP_TRANSFERASES"/>
    <property type="match status" value="1"/>
</dbReference>
<sequence>MKFKQLIRRMVIGPKADSRAYVSFLRKKGVKVGERTTFFSPTTNTIDLTRPWLLEIGDDVQITNGVTILTHGYDWSVLKGAYGEVLGSSGKVTIGNNVFIGMQATILKGVTIGDNVIIGANSLVNIDIPSNCVAAGNPVRVISTLEAYRNKREKRQYDEAVELVREYRKEYGRDPGARELHEFFWLFNNNPDRLEEPWSAVMRLVGNESMSNACLRRHKPMFDSMEEFLASVR</sequence>
<organism evidence="3 4">
    <name type="scientific">Bifidobacterium myosotis</name>
    <dbReference type="NCBI Taxonomy" id="1630166"/>
    <lineage>
        <taxon>Bacteria</taxon>
        <taxon>Bacillati</taxon>
        <taxon>Actinomycetota</taxon>
        <taxon>Actinomycetes</taxon>
        <taxon>Bifidobacteriales</taxon>
        <taxon>Bifidobacteriaceae</taxon>
        <taxon>Bifidobacterium</taxon>
    </lineage>
</organism>
<keyword evidence="1 3" id="KW-0808">Transferase</keyword>
<keyword evidence="2" id="KW-0677">Repeat</keyword>
<dbReference type="InterPro" id="IPR051159">
    <property type="entry name" value="Hexapeptide_acetyltransf"/>
</dbReference>
<dbReference type="InterPro" id="IPR011004">
    <property type="entry name" value="Trimer_LpxA-like_sf"/>
</dbReference>
<dbReference type="EMBL" id="MWWW01000002">
    <property type="protein sequence ID" value="OZG61719.1"/>
    <property type="molecule type" value="Genomic_DNA"/>
</dbReference>
<dbReference type="AlphaFoldDB" id="A0A261FRG0"/>
<reference evidence="3 4" key="1">
    <citation type="journal article" date="2017" name="BMC Genomics">
        <title>Comparative genomic and phylogenomic analyses of the Bifidobacteriaceae family.</title>
        <authorList>
            <person name="Lugli G.A."/>
            <person name="Milani C."/>
            <person name="Turroni F."/>
            <person name="Duranti S."/>
            <person name="Mancabelli L."/>
            <person name="Mangifesta M."/>
            <person name="Ferrario C."/>
            <person name="Modesto M."/>
            <person name="Mattarelli P."/>
            <person name="Jiri K."/>
            <person name="van Sinderen D."/>
            <person name="Ventura M."/>
        </authorList>
    </citation>
    <scope>NUCLEOTIDE SEQUENCE [LARGE SCALE GENOMIC DNA]</scope>
    <source>
        <strain evidence="3 4">DSM 100196</strain>
    </source>
</reference>
<evidence type="ECO:0000256" key="1">
    <source>
        <dbReference type="ARBA" id="ARBA00022679"/>
    </source>
</evidence>
<name>A0A261FRG0_9BIFI</name>
<dbReference type="PANTHER" id="PTHR23416">
    <property type="entry name" value="SIALIC ACID SYNTHASE-RELATED"/>
    <property type="match status" value="1"/>
</dbReference>
<accession>A0A261FRG0</accession>
<evidence type="ECO:0000313" key="3">
    <source>
        <dbReference type="EMBL" id="OZG61719.1"/>
    </source>
</evidence>
<dbReference type="Pfam" id="PF00132">
    <property type="entry name" value="Hexapep"/>
    <property type="match status" value="1"/>
</dbReference>
<dbReference type="CDD" id="cd04647">
    <property type="entry name" value="LbH_MAT_like"/>
    <property type="match status" value="1"/>
</dbReference>
<evidence type="ECO:0000313" key="4">
    <source>
        <dbReference type="Proteomes" id="UP000216871"/>
    </source>
</evidence>
<dbReference type="SUPFAM" id="SSF51161">
    <property type="entry name" value="Trimeric LpxA-like enzymes"/>
    <property type="match status" value="1"/>
</dbReference>
<dbReference type="GO" id="GO:0016740">
    <property type="term" value="F:transferase activity"/>
    <property type="evidence" value="ECO:0007669"/>
    <property type="project" value="UniProtKB-KW"/>
</dbReference>
<dbReference type="Proteomes" id="UP000216871">
    <property type="component" value="Unassembled WGS sequence"/>
</dbReference>
<evidence type="ECO:0000256" key="2">
    <source>
        <dbReference type="ARBA" id="ARBA00022737"/>
    </source>
</evidence>
<dbReference type="InterPro" id="IPR018357">
    <property type="entry name" value="Hexapep_transf_CS"/>
</dbReference>
<dbReference type="Gene3D" id="2.160.10.10">
    <property type="entry name" value="Hexapeptide repeat proteins"/>
    <property type="match status" value="1"/>
</dbReference>
<keyword evidence="4" id="KW-1185">Reference proteome</keyword>
<protein>
    <submittedName>
        <fullName evidence="3">Transferase</fullName>
    </submittedName>
</protein>
<comment type="caution">
    <text evidence="3">The sequence shown here is derived from an EMBL/GenBank/DDBJ whole genome shotgun (WGS) entry which is preliminary data.</text>
</comment>
<gene>
    <name evidence="3" type="ORF">BMYO_0233</name>
</gene>